<evidence type="ECO:0000313" key="1">
    <source>
        <dbReference type="EMBL" id="MBX64201.1"/>
    </source>
</evidence>
<sequence length="28" mass="3229">MHEKSKLSIKCPLASCATEKRIGRKEKR</sequence>
<proteinExistence type="predicted"/>
<dbReference type="EMBL" id="GGEC01083717">
    <property type="protein sequence ID" value="MBX64201.1"/>
    <property type="molecule type" value="Transcribed_RNA"/>
</dbReference>
<organism evidence="1">
    <name type="scientific">Rhizophora mucronata</name>
    <name type="common">Asiatic mangrove</name>
    <dbReference type="NCBI Taxonomy" id="61149"/>
    <lineage>
        <taxon>Eukaryota</taxon>
        <taxon>Viridiplantae</taxon>
        <taxon>Streptophyta</taxon>
        <taxon>Embryophyta</taxon>
        <taxon>Tracheophyta</taxon>
        <taxon>Spermatophyta</taxon>
        <taxon>Magnoliopsida</taxon>
        <taxon>eudicotyledons</taxon>
        <taxon>Gunneridae</taxon>
        <taxon>Pentapetalae</taxon>
        <taxon>rosids</taxon>
        <taxon>fabids</taxon>
        <taxon>Malpighiales</taxon>
        <taxon>Rhizophoraceae</taxon>
        <taxon>Rhizophora</taxon>
    </lineage>
</organism>
<accession>A0A2P2QB35</accession>
<dbReference type="AlphaFoldDB" id="A0A2P2QB35"/>
<protein>
    <submittedName>
        <fullName evidence="1">Uncharacterized protein</fullName>
    </submittedName>
</protein>
<name>A0A2P2QB35_RHIMU</name>
<reference evidence="1" key="1">
    <citation type="submission" date="2018-02" db="EMBL/GenBank/DDBJ databases">
        <title>Rhizophora mucronata_Transcriptome.</title>
        <authorList>
            <person name="Meera S.P."/>
            <person name="Sreeshan A."/>
            <person name="Augustine A."/>
        </authorList>
    </citation>
    <scope>NUCLEOTIDE SEQUENCE</scope>
    <source>
        <tissue evidence="1">Leaf</tissue>
    </source>
</reference>